<evidence type="ECO:0000313" key="3">
    <source>
        <dbReference type="Proteomes" id="UP000186594"/>
    </source>
</evidence>
<protein>
    <submittedName>
        <fullName evidence="2">Uncharacterized protein</fullName>
    </submittedName>
</protein>
<accession>A0A1U7LNZ4</accession>
<feature type="transmembrane region" description="Helical" evidence="1">
    <location>
        <begin position="242"/>
        <end position="268"/>
    </location>
</feature>
<comment type="caution">
    <text evidence="2">The sequence shown here is derived from an EMBL/GenBank/DDBJ whole genome shotgun (WGS) entry which is preliminary data.</text>
</comment>
<keyword evidence="1" id="KW-0812">Transmembrane</keyword>
<keyword evidence="3" id="KW-1185">Reference proteome</keyword>
<name>A0A1U7LNZ4_NEOID</name>
<dbReference type="AlphaFoldDB" id="A0A1U7LNZ4"/>
<dbReference type="EMBL" id="LXFE01000834">
    <property type="protein sequence ID" value="OLL24390.1"/>
    <property type="molecule type" value="Genomic_DNA"/>
</dbReference>
<evidence type="ECO:0000313" key="2">
    <source>
        <dbReference type="EMBL" id="OLL24390.1"/>
    </source>
</evidence>
<keyword evidence="1" id="KW-1133">Transmembrane helix</keyword>
<reference evidence="2 3" key="1">
    <citation type="submission" date="2016-04" db="EMBL/GenBank/DDBJ databases">
        <title>Evolutionary innovation and constraint leading to complex multicellularity in the Ascomycota.</title>
        <authorList>
            <person name="Cisse O."/>
            <person name="Nguyen A."/>
            <person name="Hewitt D.A."/>
            <person name="Jedd G."/>
            <person name="Stajich J.E."/>
        </authorList>
    </citation>
    <scope>NUCLEOTIDE SEQUENCE [LARGE SCALE GENOMIC DNA]</scope>
    <source>
        <strain evidence="2 3">DAH-3</strain>
    </source>
</reference>
<gene>
    <name evidence="2" type="ORF">NEOLI_001587</name>
</gene>
<proteinExistence type="predicted"/>
<dbReference type="Proteomes" id="UP000186594">
    <property type="component" value="Unassembled WGS sequence"/>
</dbReference>
<keyword evidence="1" id="KW-0472">Membrane</keyword>
<sequence length="370" mass="41512">MIKVRNLSNAMLLRTSDRLSMSVYPVLRSVLSHRGTHSTMKPIKNHLHAPVEQSQKSTDPSGRPLIRQHNLFRLHLPHLKRKIQVDLLSKSSPPNSLVVEALEALTTSQIAPLKTPKTLGKHHHSSTSKLLGLSEPEEESHLDIGTRIVRHAGIKTPLALFSYLMLAKMFKSPASVLIGLNLYMAQPHKHSPLTKSPVIPHPSAVIALQTTTTVGDLEATEKVIDLCYASDAVRQYNTARAILTALIPVSGLLLAGKGISYLLVYAGIELNQSIYPILLGLGTWCFLCISWFYIWFIISRSRTGLVRFVEGTGILRRITYENERQAWEVAMIRQPNWKSSKVVHEKLEERGFQFVKPEKEFVPLTADNKF</sequence>
<organism evidence="2 3">
    <name type="scientific">Neolecta irregularis (strain DAH-3)</name>
    <dbReference type="NCBI Taxonomy" id="1198029"/>
    <lineage>
        <taxon>Eukaryota</taxon>
        <taxon>Fungi</taxon>
        <taxon>Dikarya</taxon>
        <taxon>Ascomycota</taxon>
        <taxon>Taphrinomycotina</taxon>
        <taxon>Neolectales</taxon>
        <taxon>Neolectaceae</taxon>
        <taxon>Neolecta</taxon>
    </lineage>
</organism>
<evidence type="ECO:0000256" key="1">
    <source>
        <dbReference type="SAM" id="Phobius"/>
    </source>
</evidence>
<feature type="transmembrane region" description="Helical" evidence="1">
    <location>
        <begin position="274"/>
        <end position="298"/>
    </location>
</feature>